<reference evidence="1 2" key="1">
    <citation type="submission" date="2017-08" db="EMBL/GenBank/DDBJ databases">
        <title>Complete genome sequence of Mucilaginibacter sp. strain BJC16-A31.</title>
        <authorList>
            <consortium name="Henan University of Science and Technology"/>
            <person name="You X."/>
        </authorList>
    </citation>
    <scope>NUCLEOTIDE SEQUENCE [LARGE SCALE GENOMIC DNA]</scope>
    <source>
        <strain evidence="1 2">BJC16-A31</strain>
    </source>
</reference>
<gene>
    <name evidence="1" type="ORF">MuYL_3989</name>
</gene>
<dbReference type="EMBL" id="CP022743">
    <property type="protein sequence ID" value="ASU35874.1"/>
    <property type="molecule type" value="Genomic_DNA"/>
</dbReference>
<dbReference type="KEGG" id="muc:MuYL_3989"/>
<protein>
    <submittedName>
        <fullName evidence="1">Uncharacterized protein</fullName>
    </submittedName>
</protein>
<organism evidence="1 2">
    <name type="scientific">Mucilaginibacter xinganensis</name>
    <dbReference type="NCBI Taxonomy" id="1234841"/>
    <lineage>
        <taxon>Bacteria</taxon>
        <taxon>Pseudomonadati</taxon>
        <taxon>Bacteroidota</taxon>
        <taxon>Sphingobacteriia</taxon>
        <taxon>Sphingobacteriales</taxon>
        <taxon>Sphingobacteriaceae</taxon>
        <taxon>Mucilaginibacter</taxon>
    </lineage>
</organism>
<name>A0A223P1Q8_9SPHI</name>
<evidence type="ECO:0000313" key="2">
    <source>
        <dbReference type="Proteomes" id="UP000215002"/>
    </source>
</evidence>
<dbReference type="AlphaFoldDB" id="A0A223P1Q8"/>
<keyword evidence="2" id="KW-1185">Reference proteome</keyword>
<proteinExistence type="predicted"/>
<evidence type="ECO:0000313" key="1">
    <source>
        <dbReference type="EMBL" id="ASU35874.1"/>
    </source>
</evidence>
<sequence length="49" mass="5530">MGIMRILGILFLVMGKIIPILFENKIVPLLIVELICNVKVTNKFIYAAI</sequence>
<accession>A0A223P1Q8</accession>
<dbReference type="Proteomes" id="UP000215002">
    <property type="component" value="Chromosome"/>
</dbReference>